<evidence type="ECO:0000313" key="10">
    <source>
        <dbReference type="EMBL" id="KAL3277778.1"/>
    </source>
</evidence>
<dbReference type="GO" id="GO:0098552">
    <property type="term" value="C:side of membrane"/>
    <property type="evidence" value="ECO:0007669"/>
    <property type="project" value="UniProtKB-KW"/>
</dbReference>
<evidence type="ECO:0000256" key="5">
    <source>
        <dbReference type="ARBA" id="ARBA00022989"/>
    </source>
</evidence>
<protein>
    <recommendedName>
        <fullName evidence="12">Protein sleepless</fullName>
    </recommendedName>
</protein>
<keyword evidence="5" id="KW-1133">Transmembrane helix</keyword>
<feature type="signal peptide" evidence="9">
    <location>
        <begin position="1"/>
        <end position="25"/>
    </location>
</feature>
<evidence type="ECO:0000256" key="2">
    <source>
        <dbReference type="ARBA" id="ARBA00022622"/>
    </source>
</evidence>
<evidence type="ECO:0000256" key="6">
    <source>
        <dbReference type="ARBA" id="ARBA00023136"/>
    </source>
</evidence>
<gene>
    <name evidence="10" type="ORF">HHI36_013120</name>
</gene>
<organism evidence="10 11">
    <name type="scientific">Cryptolaemus montrouzieri</name>
    <dbReference type="NCBI Taxonomy" id="559131"/>
    <lineage>
        <taxon>Eukaryota</taxon>
        <taxon>Metazoa</taxon>
        <taxon>Ecdysozoa</taxon>
        <taxon>Arthropoda</taxon>
        <taxon>Hexapoda</taxon>
        <taxon>Insecta</taxon>
        <taxon>Pterygota</taxon>
        <taxon>Neoptera</taxon>
        <taxon>Endopterygota</taxon>
        <taxon>Coleoptera</taxon>
        <taxon>Polyphaga</taxon>
        <taxon>Cucujiformia</taxon>
        <taxon>Coccinelloidea</taxon>
        <taxon>Coccinellidae</taxon>
        <taxon>Scymninae</taxon>
        <taxon>Scymnini</taxon>
        <taxon>Cryptolaemus</taxon>
    </lineage>
</organism>
<keyword evidence="8" id="KW-0449">Lipoprotein</keyword>
<proteinExistence type="predicted"/>
<evidence type="ECO:0000256" key="8">
    <source>
        <dbReference type="ARBA" id="ARBA00023288"/>
    </source>
</evidence>
<evidence type="ECO:0008006" key="12">
    <source>
        <dbReference type="Google" id="ProtNLM"/>
    </source>
</evidence>
<reference evidence="10 11" key="1">
    <citation type="journal article" date="2021" name="BMC Biol.">
        <title>Horizontally acquired antibacterial genes associated with adaptive radiation of ladybird beetles.</title>
        <authorList>
            <person name="Li H.S."/>
            <person name="Tang X.F."/>
            <person name="Huang Y.H."/>
            <person name="Xu Z.Y."/>
            <person name="Chen M.L."/>
            <person name="Du X.Y."/>
            <person name="Qiu B.Y."/>
            <person name="Chen P.T."/>
            <person name="Zhang W."/>
            <person name="Slipinski A."/>
            <person name="Escalona H.E."/>
            <person name="Waterhouse R.M."/>
            <person name="Zwick A."/>
            <person name="Pang H."/>
        </authorList>
    </citation>
    <scope>NUCLEOTIDE SEQUENCE [LARGE SCALE GENOMIC DNA]</scope>
    <source>
        <strain evidence="10">SYSU2018</strain>
    </source>
</reference>
<evidence type="ECO:0000256" key="1">
    <source>
        <dbReference type="ARBA" id="ARBA00004589"/>
    </source>
</evidence>
<feature type="chain" id="PRO_5044890137" description="Protein sleepless" evidence="9">
    <location>
        <begin position="26"/>
        <end position="125"/>
    </location>
</feature>
<keyword evidence="2" id="KW-0336">GPI-anchor</keyword>
<evidence type="ECO:0000256" key="7">
    <source>
        <dbReference type="ARBA" id="ARBA00023180"/>
    </source>
</evidence>
<dbReference type="PANTHER" id="PTHR33562:SF2">
    <property type="entry name" value="PROTEIN QUIVER"/>
    <property type="match status" value="1"/>
</dbReference>
<keyword evidence="3" id="KW-0812">Transmembrane</keyword>
<dbReference type="InterPro" id="IPR031424">
    <property type="entry name" value="QVR-like"/>
</dbReference>
<dbReference type="PANTHER" id="PTHR33562">
    <property type="entry name" value="ATILLA, ISOFORM B-RELATED-RELATED"/>
    <property type="match status" value="1"/>
</dbReference>
<accession>A0ABD2NGH2</accession>
<dbReference type="AlphaFoldDB" id="A0ABD2NGH2"/>
<keyword evidence="4 9" id="KW-0732">Signal</keyword>
<comment type="caution">
    <text evidence="10">The sequence shown here is derived from an EMBL/GenBank/DDBJ whole genome shotgun (WGS) entry which is preliminary data.</text>
</comment>
<evidence type="ECO:0000256" key="3">
    <source>
        <dbReference type="ARBA" id="ARBA00022692"/>
    </source>
</evidence>
<evidence type="ECO:0000256" key="4">
    <source>
        <dbReference type="ARBA" id="ARBA00022729"/>
    </source>
</evidence>
<name>A0ABD2NGH2_9CUCU</name>
<evidence type="ECO:0000256" key="9">
    <source>
        <dbReference type="SAM" id="SignalP"/>
    </source>
</evidence>
<dbReference type="Pfam" id="PF17064">
    <property type="entry name" value="QVR"/>
    <property type="match status" value="1"/>
</dbReference>
<keyword evidence="7" id="KW-0325">Glycoprotein</keyword>
<keyword evidence="11" id="KW-1185">Reference proteome</keyword>
<sequence>MLKNLLRLASLALLVLLVFIQQGSSLKCWVCCSEADPECADPFNNSTFQLMNCHRRRFDGTSDPRPSMCTKIKQRVDGKWQYIRSCGVQDAIGVQREDTVCTTRTYPGDVTIEYCSCISKDGCNG</sequence>
<comment type="subcellular location">
    <subcellularLocation>
        <location evidence="1">Membrane</location>
        <topology evidence="1">Lipid-anchor</topology>
        <topology evidence="1">GPI-anchor</topology>
    </subcellularLocation>
</comment>
<dbReference type="InterPro" id="IPR050975">
    <property type="entry name" value="Sleep_regulator"/>
</dbReference>
<dbReference type="EMBL" id="JABFTP020000103">
    <property type="protein sequence ID" value="KAL3277778.1"/>
    <property type="molecule type" value="Genomic_DNA"/>
</dbReference>
<evidence type="ECO:0000313" key="11">
    <source>
        <dbReference type="Proteomes" id="UP001516400"/>
    </source>
</evidence>
<keyword evidence="6" id="KW-0472">Membrane</keyword>
<dbReference type="Proteomes" id="UP001516400">
    <property type="component" value="Unassembled WGS sequence"/>
</dbReference>